<dbReference type="EMBL" id="FORI01000001">
    <property type="protein sequence ID" value="SFI41588.1"/>
    <property type="molecule type" value="Genomic_DNA"/>
</dbReference>
<feature type="transmembrane region" description="Helical" evidence="3">
    <location>
        <begin position="156"/>
        <end position="184"/>
    </location>
</feature>
<keyword evidence="3" id="KW-0812">Transmembrane</keyword>
<comment type="subcellular location">
    <subcellularLocation>
        <location evidence="2">Cell membrane</location>
        <topology evidence="2">Multi-pass membrane protein</topology>
    </subcellularLocation>
</comment>
<feature type="transmembrane region" description="Helical" evidence="3">
    <location>
        <begin position="123"/>
        <end position="144"/>
    </location>
</feature>
<keyword evidence="3" id="KW-1133">Transmembrane helix</keyword>
<dbReference type="PANTHER" id="PTHR34295:SF1">
    <property type="entry name" value="BIOTIN TRANSPORTER BIOY"/>
    <property type="match status" value="1"/>
</dbReference>
<dbReference type="Gene3D" id="1.10.1760.20">
    <property type="match status" value="1"/>
</dbReference>
<keyword evidence="2 3" id="KW-0472">Membrane</keyword>
<dbReference type="GO" id="GO:0015225">
    <property type="term" value="F:biotin transmembrane transporter activity"/>
    <property type="evidence" value="ECO:0007669"/>
    <property type="project" value="UniProtKB-UniRule"/>
</dbReference>
<sequence>MKNKNVLKISFIALFAAIICVGCFIRIPLGVIPIVLQNVLCILCGVLLGGLLAGAPTALFLLAGLIGLPVYSGGTSGLAVWMGPTGGFLPGYLLGALVAGFIAGKPSVEQKKITWKNALRVSLAILAGMVILYIPGVIRFSFWANAAGKVPADKTAFAYTMAACVIPYIPGDLLKTVVAIPVALKLRPILAQYLYENTDKD</sequence>
<evidence type="ECO:0000256" key="2">
    <source>
        <dbReference type="PIRNR" id="PIRNR016661"/>
    </source>
</evidence>
<feature type="transmembrane region" description="Helical" evidence="3">
    <location>
        <begin position="78"/>
        <end position="102"/>
    </location>
</feature>
<dbReference type="InterPro" id="IPR003784">
    <property type="entry name" value="BioY"/>
</dbReference>
<feature type="transmembrane region" description="Helical" evidence="3">
    <location>
        <begin position="39"/>
        <end position="66"/>
    </location>
</feature>
<accession>A0A1I3I0Q4</accession>
<keyword evidence="5" id="KW-1185">Reference proteome</keyword>
<evidence type="ECO:0000256" key="1">
    <source>
        <dbReference type="ARBA" id="ARBA00010692"/>
    </source>
</evidence>
<organism evidence="4 5">
    <name type="scientific">Treponema bryantii</name>
    <dbReference type="NCBI Taxonomy" id="163"/>
    <lineage>
        <taxon>Bacteria</taxon>
        <taxon>Pseudomonadati</taxon>
        <taxon>Spirochaetota</taxon>
        <taxon>Spirochaetia</taxon>
        <taxon>Spirochaetales</taxon>
        <taxon>Treponemataceae</taxon>
        <taxon>Treponema</taxon>
    </lineage>
</organism>
<dbReference type="OrthoDB" id="360536at2"/>
<reference evidence="5" key="1">
    <citation type="submission" date="2016-10" db="EMBL/GenBank/DDBJ databases">
        <authorList>
            <person name="Varghese N."/>
            <person name="Submissions S."/>
        </authorList>
    </citation>
    <scope>NUCLEOTIDE SEQUENCE [LARGE SCALE GENOMIC DNA]</scope>
    <source>
        <strain evidence="5">XBD1002</strain>
    </source>
</reference>
<feature type="transmembrane region" description="Helical" evidence="3">
    <location>
        <begin position="6"/>
        <end position="27"/>
    </location>
</feature>
<name>A0A1I3I0Q4_9SPIR</name>
<dbReference type="Proteomes" id="UP000182737">
    <property type="component" value="Unassembled WGS sequence"/>
</dbReference>
<evidence type="ECO:0000313" key="4">
    <source>
        <dbReference type="EMBL" id="SFI41588.1"/>
    </source>
</evidence>
<evidence type="ECO:0000313" key="5">
    <source>
        <dbReference type="Proteomes" id="UP000182737"/>
    </source>
</evidence>
<dbReference type="GO" id="GO:0005886">
    <property type="term" value="C:plasma membrane"/>
    <property type="evidence" value="ECO:0007669"/>
    <property type="project" value="UniProtKB-SubCell"/>
</dbReference>
<dbReference type="PIRSF" id="PIRSF016661">
    <property type="entry name" value="BioY"/>
    <property type="match status" value="1"/>
</dbReference>
<protein>
    <recommendedName>
        <fullName evidence="2">Biotin transporter</fullName>
    </recommendedName>
</protein>
<dbReference type="PANTHER" id="PTHR34295">
    <property type="entry name" value="BIOTIN TRANSPORTER BIOY"/>
    <property type="match status" value="1"/>
</dbReference>
<comment type="similarity">
    <text evidence="1 2">Belongs to the BioY family.</text>
</comment>
<dbReference type="RefSeq" id="WP_074929846.1">
    <property type="nucleotide sequence ID" value="NZ_FORI01000001.1"/>
</dbReference>
<dbReference type="Pfam" id="PF02632">
    <property type="entry name" value="BioY"/>
    <property type="match status" value="1"/>
</dbReference>
<gene>
    <name evidence="4" type="ORF">SAMN04487775_101231</name>
</gene>
<evidence type="ECO:0000256" key="3">
    <source>
        <dbReference type="SAM" id="Phobius"/>
    </source>
</evidence>
<keyword evidence="2" id="KW-1003">Cell membrane</keyword>
<keyword evidence="2" id="KW-0813">Transport</keyword>
<dbReference type="AlphaFoldDB" id="A0A1I3I0Q4"/>
<proteinExistence type="inferred from homology"/>